<comment type="caution">
    <text evidence="2">The sequence shown here is derived from an EMBL/GenBank/DDBJ whole genome shotgun (WGS) entry which is preliminary data.</text>
</comment>
<keyword evidence="1" id="KW-0472">Membrane</keyword>
<name>G1WJ97_9ACTN</name>
<gene>
    <name evidence="2" type="ORF">HMPREF9452_01410</name>
</gene>
<keyword evidence="1" id="KW-1133">Transmembrane helix</keyword>
<keyword evidence="1" id="KW-0812">Transmembrane</keyword>
<accession>G1WJ97</accession>
<dbReference type="HOGENOM" id="CLU_3364399_0_0_11"/>
<reference evidence="2 3" key="1">
    <citation type="submission" date="2011-06" db="EMBL/GenBank/DDBJ databases">
        <title>The Genome Sequence of Collinsella tanakaei YIT 12063.</title>
        <authorList>
            <consortium name="The Broad Institute Genome Sequencing Platform"/>
            <person name="Earl A."/>
            <person name="Ward D."/>
            <person name="Feldgarden M."/>
            <person name="Gevers D."/>
            <person name="Morotomi M."/>
            <person name="Young S.K."/>
            <person name="Zeng Q."/>
            <person name="Gargeya S."/>
            <person name="Fitzgerald M."/>
            <person name="Haas B."/>
            <person name="Abouelleil A."/>
            <person name="Alvarado L."/>
            <person name="Arachchi H.M."/>
            <person name="Berlin A."/>
            <person name="Brown A."/>
            <person name="Chapman S.B."/>
            <person name="Chen Z."/>
            <person name="Dunbar C."/>
            <person name="Freedman E."/>
            <person name="Gearin G."/>
            <person name="Gellesch M."/>
            <person name="Goldberg J."/>
            <person name="Griggs A."/>
            <person name="Gujja S."/>
            <person name="Heiman D."/>
            <person name="Howarth C."/>
            <person name="Larson L."/>
            <person name="Lui A."/>
            <person name="MacDonald P.J.P."/>
            <person name="Mehta T."/>
            <person name="Montmayeur A."/>
            <person name="Murphy C."/>
            <person name="Neiman D."/>
            <person name="Pearson M."/>
            <person name="Priest M."/>
            <person name="Roberts A."/>
            <person name="Saif S."/>
            <person name="Shea T."/>
            <person name="Shenoy N."/>
            <person name="Sisk P."/>
            <person name="Stolte C."/>
            <person name="Sykes S."/>
            <person name="Wortman J."/>
            <person name="Nusbaum C."/>
            <person name="Birren B."/>
        </authorList>
    </citation>
    <scope>NUCLEOTIDE SEQUENCE [LARGE SCALE GENOMIC DNA]</scope>
    <source>
        <strain evidence="2 3">YIT 12063</strain>
    </source>
</reference>
<feature type="transmembrane region" description="Helical" evidence="1">
    <location>
        <begin position="12"/>
        <end position="34"/>
    </location>
</feature>
<dbReference type="AlphaFoldDB" id="G1WJ97"/>
<evidence type="ECO:0000256" key="1">
    <source>
        <dbReference type="SAM" id="Phobius"/>
    </source>
</evidence>
<dbReference type="EMBL" id="ADLS01000018">
    <property type="protein sequence ID" value="EGX70421.1"/>
    <property type="molecule type" value="Genomic_DNA"/>
</dbReference>
<evidence type="ECO:0000313" key="3">
    <source>
        <dbReference type="Proteomes" id="UP000004830"/>
    </source>
</evidence>
<proteinExistence type="predicted"/>
<dbReference type="Proteomes" id="UP000004830">
    <property type="component" value="Unassembled WGS sequence"/>
</dbReference>
<sequence>MSKNNNDGSSGVQIAVAMIAAIIILYIMINRIFFA</sequence>
<organism evidence="2 3">
    <name type="scientific">Collinsella tanakaei YIT 12063</name>
    <dbReference type="NCBI Taxonomy" id="742742"/>
    <lineage>
        <taxon>Bacteria</taxon>
        <taxon>Bacillati</taxon>
        <taxon>Actinomycetota</taxon>
        <taxon>Coriobacteriia</taxon>
        <taxon>Coriobacteriales</taxon>
        <taxon>Coriobacteriaceae</taxon>
        <taxon>Collinsella</taxon>
    </lineage>
</organism>
<evidence type="ECO:0000313" key="2">
    <source>
        <dbReference type="EMBL" id="EGX70421.1"/>
    </source>
</evidence>
<protein>
    <submittedName>
        <fullName evidence="2">Uncharacterized protein</fullName>
    </submittedName>
</protein>
<keyword evidence="3" id="KW-1185">Reference proteome</keyword>
<dbReference type="STRING" id="742742.HMPREF9452_01410"/>